<gene>
    <name evidence="1" type="ORF">ACFOW6_17635</name>
</gene>
<name>A0ABV8US77_9PROT</name>
<organism evidence="1 2">
    <name type="scientific">Fodinicurvata halophila</name>
    <dbReference type="NCBI Taxonomy" id="1419723"/>
    <lineage>
        <taxon>Bacteria</taxon>
        <taxon>Pseudomonadati</taxon>
        <taxon>Pseudomonadota</taxon>
        <taxon>Alphaproteobacteria</taxon>
        <taxon>Rhodospirillales</taxon>
        <taxon>Rhodovibrionaceae</taxon>
        <taxon>Fodinicurvata</taxon>
    </lineage>
</organism>
<evidence type="ECO:0000313" key="1">
    <source>
        <dbReference type="EMBL" id="MFC4353374.1"/>
    </source>
</evidence>
<protein>
    <submittedName>
        <fullName evidence="1">Uncharacterized protein</fullName>
    </submittedName>
</protein>
<reference evidence="2" key="1">
    <citation type="journal article" date="2019" name="Int. J. Syst. Evol. Microbiol.">
        <title>The Global Catalogue of Microorganisms (GCM) 10K type strain sequencing project: providing services to taxonomists for standard genome sequencing and annotation.</title>
        <authorList>
            <consortium name="The Broad Institute Genomics Platform"/>
            <consortium name="The Broad Institute Genome Sequencing Center for Infectious Disease"/>
            <person name="Wu L."/>
            <person name="Ma J."/>
        </authorList>
    </citation>
    <scope>NUCLEOTIDE SEQUENCE [LARGE SCALE GENOMIC DNA]</scope>
    <source>
        <strain evidence="2">CECT 8472</strain>
    </source>
</reference>
<keyword evidence="2" id="KW-1185">Reference proteome</keyword>
<evidence type="ECO:0000313" key="2">
    <source>
        <dbReference type="Proteomes" id="UP001595799"/>
    </source>
</evidence>
<accession>A0ABV8US77</accession>
<proteinExistence type="predicted"/>
<comment type="caution">
    <text evidence="1">The sequence shown here is derived from an EMBL/GenBank/DDBJ whole genome shotgun (WGS) entry which is preliminary data.</text>
</comment>
<sequence length="104" mass="11732">MNYYLDSQGVARATLPLELDLLRHFLEEDLQGATGLCEEIHRRLEDLQKRGDGEAEITGNAHHLTLTPEQVHIAPLFTDAAPLVLETSIFREVLESWQALLQQA</sequence>
<dbReference type="RefSeq" id="WP_382423749.1">
    <property type="nucleotide sequence ID" value="NZ_JBHSCW010000012.1"/>
</dbReference>
<dbReference type="Proteomes" id="UP001595799">
    <property type="component" value="Unassembled WGS sequence"/>
</dbReference>
<dbReference type="EMBL" id="JBHSCW010000012">
    <property type="protein sequence ID" value="MFC4353374.1"/>
    <property type="molecule type" value="Genomic_DNA"/>
</dbReference>